<protein>
    <submittedName>
        <fullName evidence="2">Uncharacterized protein</fullName>
    </submittedName>
</protein>
<feature type="region of interest" description="Disordered" evidence="1">
    <location>
        <begin position="592"/>
        <end position="687"/>
    </location>
</feature>
<feature type="compositionally biased region" description="Basic and acidic residues" evidence="1">
    <location>
        <begin position="951"/>
        <end position="970"/>
    </location>
</feature>
<proteinExistence type="predicted"/>
<feature type="compositionally biased region" description="Basic and acidic residues" evidence="1">
    <location>
        <begin position="758"/>
        <end position="773"/>
    </location>
</feature>
<feature type="region of interest" description="Disordered" evidence="1">
    <location>
        <begin position="1009"/>
        <end position="1033"/>
    </location>
</feature>
<evidence type="ECO:0000313" key="3">
    <source>
        <dbReference type="Proteomes" id="UP000228767"/>
    </source>
</evidence>
<feature type="region of interest" description="Disordered" evidence="1">
    <location>
        <begin position="758"/>
        <end position="778"/>
    </location>
</feature>
<sequence>MTSLIKKILTVQKRGLALRIVALLLAVITLSMATRSELFIFLREASYAYAQTVDLNSVRQQNESGGGSIGDTVGAIQSMAIGGPVGQGIITTIAQIVNDSFQASLLGGQNSQGVLSRLQSSGGNPLAGLSNGGSANCSPAGPLSPAATQAAKRPAANPAEAARDTTAAAAAVAERTKAATAHSILVFRPTFGNPDDSSRRATTKGVAVEQAVKIDDNESQNKSSLFARILNRIMQAGTAIAHAANTGASMWNGGQNQAVAERSVLPSGEIAVSERIVLLLNIYGAVASELSLLETTPEGDARFSQGTEIMRASLQKLASVYALAPTTNHRFLIEGELATDLTELETLRLGVGETRARDLSGVISMTRTLLDGIRGIPTQPDTDQLAAQSIFATEGAAFHAAMRDIYNLTNDTGEGMPLDNATRTANGIKQVSDEYAEALAEAQRTGNFSSPRFIEAARRMGIMSEQLTQVEAVRDPYGTSGGGGGIEQFQQIASTLSQGGAMPTGATQGLASGLQALNQLSQLQQQGASSGSFTNIMQAISQSGMLGGENAAQLNQAIGAFGQVHQLLTNNQGGAQGLLQGAQQVRNLFRSSPTLAGRGSGGLSDGGGGGGGQIESVPPTTVRETQTAAGRVSSGAGAAAESSKKAADKAGEAQGAGDGTPQAIATLRASGGEGGGGGGTPLSEDLAGSNKGVPVNVLEGTAYFNLVVKIKDIDTQICKHVANIDRIEQLIEQKYFKLDPAAVKEALETKKKELKELEKQLEGGRKDTREEPKSYNPTIGEHVDELKASAFGEARKTVEDAKEGIPERFRDSLVKTFDKMILARQKDTEPAAALRSPFKGTSIDDVKTWEDYMNYIDSRNTPQGAFLAMSDLLNDLETRGELYGLANYTAHQAMPASVKCKGPLVKGADGRDVCPLNLLGVDPEAPNPGAVQVTRVERLVNDGIDDLRTVDTDAEKKKVQEAKGAADRGRTQNPDGGGVPPPSGDGGGDWLDQLLRALQAACQIKPDLDVCGGQDTQPPGDTNPPTNPGTPPNVLLSHAPTTINGLAGATVTWLGDGATACRAENGWTSYGSTGSPQAEGEAGFVPGEVVRGGSALPATCVGGVCSERVFFPNVFRLSVEFASPVSERELPDQSRAFTTTLAMLPKPQSTSGTQVTQTTVYRPIVGDTNSSSGALSSSSLRTGDAPERVSPLRAGDLLRLNLNDIPFTFTLGPEHENSAGVVTAEAVAKLIRDAMAQVNPLATHHRELQSYTFAVQGETLVITRTGASDTTLSTFAEYKLACSNSVGESKDGMVITFSTSR</sequence>
<feature type="compositionally biased region" description="Low complexity" evidence="1">
    <location>
        <begin position="145"/>
        <end position="163"/>
    </location>
</feature>
<dbReference type="Proteomes" id="UP000228767">
    <property type="component" value="Unassembled WGS sequence"/>
</dbReference>
<name>A0A2H0RDZ5_9BACT</name>
<feature type="compositionally biased region" description="Low complexity" evidence="1">
    <location>
        <begin position="1170"/>
        <end position="1180"/>
    </location>
</feature>
<feature type="compositionally biased region" description="Gly residues" evidence="1">
    <location>
        <begin position="671"/>
        <end position="680"/>
    </location>
</feature>
<reference evidence="2 3" key="1">
    <citation type="submission" date="2017-09" db="EMBL/GenBank/DDBJ databases">
        <title>Depth-based differentiation of microbial function through sediment-hosted aquifers and enrichment of novel symbionts in the deep terrestrial subsurface.</title>
        <authorList>
            <person name="Probst A.J."/>
            <person name="Ladd B."/>
            <person name="Jarett J.K."/>
            <person name="Geller-Mcgrath D.E."/>
            <person name="Sieber C.M."/>
            <person name="Emerson J.B."/>
            <person name="Anantharaman K."/>
            <person name="Thomas B.C."/>
            <person name="Malmstrom R."/>
            <person name="Stieglmeier M."/>
            <person name="Klingl A."/>
            <person name="Woyke T."/>
            <person name="Ryan C.M."/>
            <person name="Banfield J.F."/>
        </authorList>
    </citation>
    <scope>NUCLEOTIDE SEQUENCE [LARGE SCALE GENOMIC DNA]</scope>
    <source>
        <strain evidence="2">CG10_big_fil_rev_8_21_14_0_10_51_16</strain>
    </source>
</reference>
<accession>A0A2H0RDZ5</accession>
<evidence type="ECO:0000313" key="2">
    <source>
        <dbReference type="EMBL" id="PIR44606.1"/>
    </source>
</evidence>
<dbReference type="EMBL" id="PCYI01000025">
    <property type="protein sequence ID" value="PIR44606.1"/>
    <property type="molecule type" value="Genomic_DNA"/>
</dbReference>
<organism evidence="2 3">
    <name type="scientific">Candidatus Vogelbacteria bacterium CG10_big_fil_rev_8_21_14_0_10_51_16</name>
    <dbReference type="NCBI Taxonomy" id="1975045"/>
    <lineage>
        <taxon>Bacteria</taxon>
        <taxon>Candidatus Vogeliibacteriota</taxon>
    </lineage>
</organism>
<evidence type="ECO:0000256" key="1">
    <source>
        <dbReference type="SAM" id="MobiDB-lite"/>
    </source>
</evidence>
<feature type="region of interest" description="Disordered" evidence="1">
    <location>
        <begin position="1164"/>
        <end position="1188"/>
    </location>
</feature>
<feature type="compositionally biased region" description="Basic and acidic residues" evidence="1">
    <location>
        <begin position="642"/>
        <end position="651"/>
    </location>
</feature>
<feature type="compositionally biased region" description="Gly residues" evidence="1">
    <location>
        <begin position="598"/>
        <end position="613"/>
    </location>
</feature>
<gene>
    <name evidence="2" type="ORF">COV10_03830</name>
</gene>
<feature type="compositionally biased region" description="Polar residues" evidence="1">
    <location>
        <begin position="618"/>
        <end position="627"/>
    </location>
</feature>
<feature type="compositionally biased region" description="Pro residues" evidence="1">
    <location>
        <begin position="1021"/>
        <end position="1031"/>
    </location>
</feature>
<comment type="caution">
    <text evidence="2">The sequence shown here is derived from an EMBL/GenBank/DDBJ whole genome shotgun (WGS) entry which is preliminary data.</text>
</comment>
<feature type="compositionally biased region" description="Low complexity" evidence="1">
    <location>
        <begin position="628"/>
        <end position="641"/>
    </location>
</feature>
<feature type="region of interest" description="Disordered" evidence="1">
    <location>
        <begin position="125"/>
        <end position="163"/>
    </location>
</feature>
<feature type="region of interest" description="Disordered" evidence="1">
    <location>
        <begin position="951"/>
        <end position="990"/>
    </location>
</feature>